<comment type="similarity">
    <text evidence="1 2">Belongs to the calycin superfamily. Fatty-acid binding protein (FABP) family.</text>
</comment>
<accession>A0A8C2TI37</accession>
<keyword evidence="2" id="KW-0813">Transport</keyword>
<sequence>QTVQFRIQCSRTPCSPNSGSHFRIHSQQEAPGGFFFFIQRNAQAATSPEVPAALCPAAAGTCTVGLRAERCVRVRVHGRRRRRRKRRKGSTACPLLPPPRAGLCGRGLGGEGAGARREPHWLSPAAHVPSPAIKAAAAPLLPVLLLLSFTGDAVTAAVIAMAIDAFLGKWCLVSSEGFEEYMKELGVGMAMRKMGSMAKPDVYIIKDGDTITVKTESTFKTSQFSFKIGEKFEENTLDGRKTQTLVSLKDDGSLIQEQEWDGKKTIITRKLVDGQLVVECDMNGVKCVRVYQKA</sequence>
<dbReference type="Proteomes" id="UP000694412">
    <property type="component" value="Chromosome 2"/>
</dbReference>
<dbReference type="InterPro" id="IPR000463">
    <property type="entry name" value="Fatty_acid-bd"/>
</dbReference>
<evidence type="ECO:0000256" key="1">
    <source>
        <dbReference type="ARBA" id="ARBA00008390"/>
    </source>
</evidence>
<name>A0A8C2TI37_COTJA</name>
<dbReference type="PANTHER" id="PTHR11955">
    <property type="entry name" value="FATTY ACID BINDING PROTEIN"/>
    <property type="match status" value="1"/>
</dbReference>
<reference evidence="4" key="1">
    <citation type="submission" date="2015-11" db="EMBL/GenBank/DDBJ databases">
        <authorList>
            <consortium name="International Coturnix japonica Genome Analysis Consortium"/>
            <person name="Warren W."/>
            <person name="Burt D.W."/>
            <person name="Antin P.B."/>
            <person name="Lanford R."/>
            <person name="Gros J."/>
            <person name="Wilson R.K."/>
        </authorList>
    </citation>
    <scope>NUCLEOTIDE SEQUENCE [LARGE SCALE GENOMIC DNA]</scope>
</reference>
<proteinExistence type="inferred from homology"/>
<dbReference type="InterPro" id="IPR000566">
    <property type="entry name" value="Lipocln_cytosolic_FA-bd_dom"/>
</dbReference>
<evidence type="ECO:0000256" key="2">
    <source>
        <dbReference type="RuleBase" id="RU003696"/>
    </source>
</evidence>
<evidence type="ECO:0000259" key="3">
    <source>
        <dbReference type="PROSITE" id="PS00214"/>
    </source>
</evidence>
<dbReference type="GeneTree" id="ENSGT00940000154530"/>
<organism evidence="4 5">
    <name type="scientific">Coturnix japonica</name>
    <name type="common">Japanese quail</name>
    <name type="synonym">Coturnix coturnix japonica</name>
    <dbReference type="NCBI Taxonomy" id="93934"/>
    <lineage>
        <taxon>Eukaryota</taxon>
        <taxon>Metazoa</taxon>
        <taxon>Chordata</taxon>
        <taxon>Craniata</taxon>
        <taxon>Vertebrata</taxon>
        <taxon>Euteleostomi</taxon>
        <taxon>Archelosauria</taxon>
        <taxon>Archosauria</taxon>
        <taxon>Dinosauria</taxon>
        <taxon>Saurischia</taxon>
        <taxon>Theropoda</taxon>
        <taxon>Coelurosauria</taxon>
        <taxon>Aves</taxon>
        <taxon>Neognathae</taxon>
        <taxon>Galloanserae</taxon>
        <taxon>Galliformes</taxon>
        <taxon>Phasianidae</taxon>
        <taxon>Perdicinae</taxon>
        <taxon>Coturnix</taxon>
    </lineage>
</organism>
<reference evidence="4" key="2">
    <citation type="submission" date="2025-08" db="UniProtKB">
        <authorList>
            <consortium name="Ensembl"/>
        </authorList>
    </citation>
    <scope>IDENTIFICATION</scope>
</reference>
<dbReference type="GO" id="GO:0008289">
    <property type="term" value="F:lipid binding"/>
    <property type="evidence" value="ECO:0007669"/>
    <property type="project" value="InterPro"/>
</dbReference>
<dbReference type="SUPFAM" id="SSF50814">
    <property type="entry name" value="Lipocalins"/>
    <property type="match status" value="1"/>
</dbReference>
<dbReference type="Gene3D" id="2.40.128.20">
    <property type="match status" value="1"/>
</dbReference>
<dbReference type="InterPro" id="IPR012674">
    <property type="entry name" value="Calycin"/>
</dbReference>
<dbReference type="PROSITE" id="PS00214">
    <property type="entry name" value="FABP"/>
    <property type="match status" value="1"/>
</dbReference>
<dbReference type="PRINTS" id="PR00178">
    <property type="entry name" value="FATTYACIDBP"/>
</dbReference>
<protein>
    <submittedName>
        <fullName evidence="4">Fatty acid binding protein 5</fullName>
    </submittedName>
</protein>
<dbReference type="CDD" id="cd19468">
    <property type="entry name" value="FABP5"/>
    <property type="match status" value="1"/>
</dbReference>
<dbReference type="FunFam" id="2.40.128.20:FF:000001">
    <property type="entry name" value="Fatty acid-binding protein, adipocyte"/>
    <property type="match status" value="1"/>
</dbReference>
<dbReference type="Ensembl" id="ENSCJPT00005020194.1">
    <property type="protein sequence ID" value="ENSCJPP00005014129.1"/>
    <property type="gene ID" value="ENSCJPG00005011829.1"/>
</dbReference>
<keyword evidence="5" id="KW-1185">Reference proteome</keyword>
<dbReference type="Pfam" id="PF00061">
    <property type="entry name" value="Lipocalin"/>
    <property type="match status" value="1"/>
</dbReference>
<evidence type="ECO:0000313" key="5">
    <source>
        <dbReference type="Proteomes" id="UP000694412"/>
    </source>
</evidence>
<dbReference type="InterPro" id="IPR031259">
    <property type="entry name" value="ILBP"/>
</dbReference>
<feature type="domain" description="Cytosolic fatty-acid binding proteins" evidence="3">
    <location>
        <begin position="168"/>
        <end position="185"/>
    </location>
</feature>
<evidence type="ECO:0000313" key="4">
    <source>
        <dbReference type="Ensembl" id="ENSCJPP00005014129.1"/>
    </source>
</evidence>
<gene>
    <name evidence="4" type="primary">FABP5</name>
</gene>
<dbReference type="AlphaFoldDB" id="A0A8C2TI37"/>
<reference evidence="4" key="3">
    <citation type="submission" date="2025-09" db="UniProtKB">
        <authorList>
            <consortium name="Ensembl"/>
        </authorList>
    </citation>
    <scope>IDENTIFICATION</scope>
</reference>